<protein>
    <submittedName>
        <fullName evidence="1">Uncharacterized protein</fullName>
    </submittedName>
</protein>
<sequence>MMKIDLGSINSKNRALWVLLAAIVAALVISTILWSVVVKKPRYIPSSYKLDMKLYNAAIEEKAAANRAYDKAVVQAKLDLENLHNRIMGRVDSNFLDWYFGYFSSRWNKLIYGINKTKGYVVQSEDPDKLFKAGLEASFGIRVMSREQMDLEFENITTRFVKSFNDSLTKELNGAPRLPLISVEYVSNASARDVNSAIIINGGENYLTNLQGFTPTISNINGWDGEARAKFRAHGINSLIKELWQIGSDPRTYDSMRSTMNRLSSVRWSASIPSMEKAANMLPHPALKAGGAVAVTVIGDAIEHSYSVEIERPLFRQRIESALRAYQANQLSPSGRLGSVLLSTRFRYCERPAKELFLIASSGS</sequence>
<dbReference type="AlphaFoldDB" id="A0AAV4Z0Y9"/>
<dbReference type="EMBL" id="BPQF01000001">
    <property type="protein sequence ID" value="GJD37740.1"/>
    <property type="molecule type" value="Genomic_DNA"/>
</dbReference>
<gene>
    <name evidence="1" type="ORF">OICFNHDK_0178</name>
</gene>
<proteinExistence type="predicted"/>
<evidence type="ECO:0000313" key="1">
    <source>
        <dbReference type="EMBL" id="GJD37740.1"/>
    </source>
</evidence>
<comment type="caution">
    <text evidence="1">The sequence shown here is derived from an EMBL/GenBank/DDBJ whole genome shotgun (WGS) entry which is preliminary data.</text>
</comment>
<organism evidence="1 2">
    <name type="scientific">Methylobacterium bullatum</name>
    <dbReference type="NCBI Taxonomy" id="570505"/>
    <lineage>
        <taxon>Bacteria</taxon>
        <taxon>Pseudomonadati</taxon>
        <taxon>Pseudomonadota</taxon>
        <taxon>Alphaproteobacteria</taxon>
        <taxon>Hyphomicrobiales</taxon>
        <taxon>Methylobacteriaceae</taxon>
        <taxon>Methylobacterium</taxon>
    </lineage>
</organism>
<dbReference type="RefSeq" id="WP_192216195.1">
    <property type="nucleotide sequence ID" value="NZ_BPQF01000001.1"/>
</dbReference>
<reference evidence="1" key="1">
    <citation type="journal article" date="2016" name="Front. Microbiol.">
        <title>Genome Sequence of the Piezophilic, Mesophilic Sulfate-Reducing Bacterium Desulfovibrio indicus J2T.</title>
        <authorList>
            <person name="Cao J."/>
            <person name="Maignien L."/>
            <person name="Shao Z."/>
            <person name="Alain K."/>
            <person name="Jebbar M."/>
        </authorList>
    </citation>
    <scope>NUCLEOTIDE SEQUENCE</scope>
    <source>
        <strain evidence="1">DSM 21893</strain>
    </source>
</reference>
<reference evidence="1" key="2">
    <citation type="submission" date="2021-08" db="EMBL/GenBank/DDBJ databases">
        <authorList>
            <person name="Tani A."/>
            <person name="Ola A."/>
            <person name="Ogura Y."/>
            <person name="Katsura K."/>
            <person name="Hayashi T."/>
        </authorList>
    </citation>
    <scope>NUCLEOTIDE SEQUENCE</scope>
    <source>
        <strain evidence="1">DSM 21893</strain>
    </source>
</reference>
<name>A0AAV4Z0Y9_9HYPH</name>
<keyword evidence="2" id="KW-1185">Reference proteome</keyword>
<accession>A0AAV4Z0Y9</accession>
<evidence type="ECO:0000313" key="2">
    <source>
        <dbReference type="Proteomes" id="UP001055307"/>
    </source>
</evidence>
<dbReference type="Proteomes" id="UP001055307">
    <property type="component" value="Unassembled WGS sequence"/>
</dbReference>